<accession>A0A7S0F660</accession>
<reference evidence="1" key="1">
    <citation type="submission" date="2021-01" db="EMBL/GenBank/DDBJ databases">
        <authorList>
            <person name="Corre E."/>
            <person name="Pelletier E."/>
            <person name="Niang G."/>
            <person name="Scheremetjew M."/>
            <person name="Finn R."/>
            <person name="Kale V."/>
            <person name="Holt S."/>
            <person name="Cochrane G."/>
            <person name="Meng A."/>
            <person name="Brown T."/>
            <person name="Cohen L."/>
        </authorList>
    </citation>
    <scope>NUCLEOTIDE SEQUENCE</scope>
    <source>
        <strain evidence="1">CCMP3328</strain>
    </source>
</reference>
<sequence>MPFGNRCRCLPEEENSSASGFLSCIGLDWIGQTRWCGPSTKGVALQFSTIHQICTEGRKETRKEGRKDAHHPLLCFVFGVRAQRVMLKNKRGLVVSKRHGGKRDAYVL</sequence>
<name>A0A7S0F660_9STRA</name>
<gene>
    <name evidence="1" type="ORF">CAUS1442_LOCUS13322</name>
</gene>
<proteinExistence type="predicted"/>
<evidence type="ECO:0000313" key="1">
    <source>
        <dbReference type="EMBL" id="CAD8341187.1"/>
    </source>
</evidence>
<dbReference type="EMBL" id="HBEF01021530">
    <property type="protein sequence ID" value="CAD8341187.1"/>
    <property type="molecule type" value="Transcribed_RNA"/>
</dbReference>
<organism evidence="1">
    <name type="scientific">Craspedostauros australis</name>
    <dbReference type="NCBI Taxonomy" id="1486917"/>
    <lineage>
        <taxon>Eukaryota</taxon>
        <taxon>Sar</taxon>
        <taxon>Stramenopiles</taxon>
        <taxon>Ochrophyta</taxon>
        <taxon>Bacillariophyta</taxon>
        <taxon>Bacillariophyceae</taxon>
        <taxon>Bacillariophycidae</taxon>
        <taxon>Naviculales</taxon>
        <taxon>Naviculaceae</taxon>
        <taxon>Craspedostauros</taxon>
    </lineage>
</organism>
<dbReference type="AlphaFoldDB" id="A0A7S0F660"/>
<protein>
    <submittedName>
        <fullName evidence="1">Uncharacterized protein</fullName>
    </submittedName>
</protein>